<sequence length="325" mass="35438">MRTGRLVRLVSRPAQRVPDPGDVELVEVDVRDPAHGEVLVRNLYMSIDPGALLRMSDLSALDIPHFETGEPLWSDAVGEVVESRYEGLAAGDLVWHRYGWRDYAVGDGRQFRRLDPHAYPSLSHHLSFGVVAYIGVELARIRPGDTVLVSSAAGGVGSIAGQIARLRGAGRVIGSVGSPEKVRFAVETLGYDAAFDYHDGIAPQIGGELDVYFDSVGGEHLEAAIDALRPRGRIVMCGQTEQVRSGVPTGPRNMLTVVGKRLSIQGFYTFDHPELMPKFEEEFTHWVRTGRIVVPETVVDGLENGVDAAVGQLTGRFTGKVVLRF</sequence>
<name>A0ABY6Q148_9ACTN</name>
<dbReference type="InterPro" id="IPR002364">
    <property type="entry name" value="Quin_OxRdtase/zeta-crystal_CS"/>
</dbReference>
<dbReference type="InterPro" id="IPR020843">
    <property type="entry name" value="ER"/>
</dbReference>
<dbReference type="InterPro" id="IPR013149">
    <property type="entry name" value="ADH-like_C"/>
</dbReference>
<dbReference type="Gene3D" id="3.40.50.720">
    <property type="entry name" value="NAD(P)-binding Rossmann-like Domain"/>
    <property type="match status" value="1"/>
</dbReference>
<proteinExistence type="predicted"/>
<dbReference type="Pfam" id="PF16884">
    <property type="entry name" value="ADH_N_2"/>
    <property type="match status" value="1"/>
</dbReference>
<dbReference type="SUPFAM" id="SSF51735">
    <property type="entry name" value="NAD(P)-binding Rossmann-fold domains"/>
    <property type="match status" value="1"/>
</dbReference>
<evidence type="ECO:0000313" key="4">
    <source>
        <dbReference type="Proteomes" id="UP001164963"/>
    </source>
</evidence>
<keyword evidence="1" id="KW-0560">Oxidoreductase</keyword>
<dbReference type="Proteomes" id="UP001164963">
    <property type="component" value="Chromosome"/>
</dbReference>
<dbReference type="RefSeq" id="WP_265546586.1">
    <property type="nucleotide sequence ID" value="NZ_CP098740.1"/>
</dbReference>
<dbReference type="SUPFAM" id="SSF50129">
    <property type="entry name" value="GroES-like"/>
    <property type="match status" value="1"/>
</dbReference>
<dbReference type="Pfam" id="PF00107">
    <property type="entry name" value="ADH_zinc_N"/>
    <property type="match status" value="1"/>
</dbReference>
<dbReference type="InterPro" id="IPR011032">
    <property type="entry name" value="GroES-like_sf"/>
</dbReference>
<dbReference type="Gene3D" id="3.90.180.10">
    <property type="entry name" value="Medium-chain alcohol dehydrogenases, catalytic domain"/>
    <property type="match status" value="1"/>
</dbReference>
<organism evidence="3 4">
    <name type="scientific">Streptomyces drozdowiczii</name>
    <dbReference type="NCBI Taxonomy" id="202862"/>
    <lineage>
        <taxon>Bacteria</taxon>
        <taxon>Bacillati</taxon>
        <taxon>Actinomycetota</taxon>
        <taxon>Actinomycetes</taxon>
        <taxon>Kitasatosporales</taxon>
        <taxon>Streptomycetaceae</taxon>
        <taxon>Streptomyces</taxon>
    </lineage>
</organism>
<dbReference type="InterPro" id="IPR036291">
    <property type="entry name" value="NAD(P)-bd_dom_sf"/>
</dbReference>
<dbReference type="CDD" id="cd05288">
    <property type="entry name" value="PGDH"/>
    <property type="match status" value="1"/>
</dbReference>
<dbReference type="InterPro" id="IPR045010">
    <property type="entry name" value="MDR_fam"/>
</dbReference>
<dbReference type="InterPro" id="IPR041694">
    <property type="entry name" value="ADH_N_2"/>
</dbReference>
<reference evidence="3" key="1">
    <citation type="journal article" date="2022" name="Front. Microbiol.">
        <title>Mirubactin C rescues the lethal effect of cell wall biosynthesis mutations in Bacillus subtilis.</title>
        <authorList>
            <person name="Kepplinger B."/>
            <person name="Wen X."/>
            <person name="Tyler A.R."/>
            <person name="Kim B.Y."/>
            <person name="Brown J."/>
            <person name="Banks P."/>
            <person name="Dashti Y."/>
            <person name="Mackenzie E.S."/>
            <person name="Wills C."/>
            <person name="Kawai Y."/>
            <person name="Waldron K.J."/>
            <person name="Allenby N.E.E."/>
            <person name="Wu L.J."/>
            <person name="Hall M.J."/>
            <person name="Errington J."/>
        </authorList>
    </citation>
    <scope>NUCLEOTIDE SEQUENCE</scope>
    <source>
        <strain evidence="3">MDA8-470</strain>
    </source>
</reference>
<dbReference type="PROSITE" id="PS01162">
    <property type="entry name" value="QOR_ZETA_CRYSTAL"/>
    <property type="match status" value="1"/>
</dbReference>
<dbReference type="EMBL" id="CP098740">
    <property type="protein sequence ID" value="UZK58059.1"/>
    <property type="molecule type" value="Genomic_DNA"/>
</dbReference>
<dbReference type="PANTHER" id="PTHR43205">
    <property type="entry name" value="PROSTAGLANDIN REDUCTASE"/>
    <property type="match status" value="1"/>
</dbReference>
<keyword evidence="4" id="KW-1185">Reference proteome</keyword>
<protein>
    <submittedName>
        <fullName evidence="3">NADP-dependent oxidoreductase</fullName>
    </submittedName>
</protein>
<gene>
    <name evidence="3" type="ORF">NEH16_31830</name>
</gene>
<accession>A0ABY6Q148</accession>
<evidence type="ECO:0000256" key="1">
    <source>
        <dbReference type="ARBA" id="ARBA00023002"/>
    </source>
</evidence>
<dbReference type="PANTHER" id="PTHR43205:SF7">
    <property type="entry name" value="PROSTAGLANDIN REDUCTASE 1"/>
    <property type="match status" value="1"/>
</dbReference>
<dbReference type="SMART" id="SM00829">
    <property type="entry name" value="PKS_ER"/>
    <property type="match status" value="1"/>
</dbReference>
<feature type="domain" description="Enoyl reductase (ER)" evidence="2">
    <location>
        <begin position="21"/>
        <end position="323"/>
    </location>
</feature>
<evidence type="ECO:0000259" key="2">
    <source>
        <dbReference type="SMART" id="SM00829"/>
    </source>
</evidence>
<evidence type="ECO:0000313" key="3">
    <source>
        <dbReference type="EMBL" id="UZK58059.1"/>
    </source>
</evidence>